<dbReference type="GO" id="GO:0009432">
    <property type="term" value="P:SOS response"/>
    <property type="evidence" value="ECO:0007669"/>
    <property type="project" value="TreeGrafter"/>
</dbReference>
<dbReference type="Gene3D" id="1.10.150.20">
    <property type="entry name" value="5' to 3' exonuclease, C-terminal subdomain"/>
    <property type="match status" value="1"/>
</dbReference>
<comment type="caution">
    <text evidence="7">The sequence shown here is derived from an EMBL/GenBank/DDBJ whole genome shotgun (WGS) entry which is preliminary data.</text>
</comment>
<dbReference type="Gene3D" id="3.30.70.270">
    <property type="match status" value="1"/>
</dbReference>
<keyword evidence="3" id="KW-0548">Nucleotidyltransferase</keyword>
<reference evidence="7" key="1">
    <citation type="submission" date="2020-04" db="EMBL/GenBank/DDBJ databases">
        <title>Deep metagenomics examines the oral microbiome during advanced dental caries in children, revealing novel taxa and co-occurrences with host molecules.</title>
        <authorList>
            <person name="Baker J.L."/>
            <person name="Morton J.T."/>
            <person name="Dinis M."/>
            <person name="Alvarez R."/>
            <person name="Tran N.C."/>
            <person name="Knight R."/>
            <person name="Edlund A."/>
        </authorList>
    </citation>
    <scope>NUCLEOTIDE SEQUENCE</scope>
    <source>
        <strain evidence="7">JCVI_48_bin.5</strain>
    </source>
</reference>
<dbReference type="PANTHER" id="PTHR11076:SF35">
    <property type="entry name" value="DNA REPAIR PROTEIN HOMOLOG YOBH"/>
    <property type="match status" value="1"/>
</dbReference>
<proteinExistence type="inferred from homology"/>
<dbReference type="InterPro" id="IPR043502">
    <property type="entry name" value="DNA/RNA_pol_sf"/>
</dbReference>
<dbReference type="Pfam" id="PF00817">
    <property type="entry name" value="IMS"/>
    <property type="match status" value="1"/>
</dbReference>
<keyword evidence="5" id="KW-0808">Transferase</keyword>
<accession>A0A930DY26</accession>
<evidence type="ECO:0000313" key="8">
    <source>
        <dbReference type="Proteomes" id="UP000780721"/>
    </source>
</evidence>
<protein>
    <submittedName>
        <fullName evidence="7">Type VI secretion protein ImpB</fullName>
    </submittedName>
</protein>
<dbReference type="EMBL" id="JABZRB010000212">
    <property type="protein sequence ID" value="MBF1305608.1"/>
    <property type="molecule type" value="Genomic_DNA"/>
</dbReference>
<evidence type="ECO:0000313" key="7">
    <source>
        <dbReference type="EMBL" id="MBF1305608.1"/>
    </source>
</evidence>
<feature type="domain" description="UmuC" evidence="6">
    <location>
        <begin position="41"/>
        <end position="269"/>
    </location>
</feature>
<organism evidence="7 8">
    <name type="scientific">Oribacterium sinus</name>
    <dbReference type="NCBI Taxonomy" id="237576"/>
    <lineage>
        <taxon>Bacteria</taxon>
        <taxon>Bacillati</taxon>
        <taxon>Bacillota</taxon>
        <taxon>Clostridia</taxon>
        <taxon>Lachnospirales</taxon>
        <taxon>Lachnospiraceae</taxon>
        <taxon>Oribacterium</taxon>
    </lineage>
</organism>
<dbReference type="InterPro" id="IPR050116">
    <property type="entry name" value="DNA_polymerase-Y"/>
</dbReference>
<gene>
    <name evidence="7" type="ORF">HXM91_07150</name>
</gene>
<dbReference type="GO" id="GO:0042276">
    <property type="term" value="P:error-prone translesion synthesis"/>
    <property type="evidence" value="ECO:0007669"/>
    <property type="project" value="TreeGrafter"/>
</dbReference>
<evidence type="ECO:0000259" key="6">
    <source>
        <dbReference type="PROSITE" id="PS50173"/>
    </source>
</evidence>
<dbReference type="InterPro" id="IPR001126">
    <property type="entry name" value="UmuC"/>
</dbReference>
<dbReference type="InterPro" id="IPR043128">
    <property type="entry name" value="Rev_trsase/Diguanyl_cyclase"/>
</dbReference>
<evidence type="ECO:0000256" key="2">
    <source>
        <dbReference type="ARBA" id="ARBA00022457"/>
    </source>
</evidence>
<comment type="similarity">
    <text evidence="1">Belongs to the DNA polymerase type-Y family.</text>
</comment>
<sequence length="564" mass="64893">MFAFLFTKQMFGFRIREERKKNGDRAMDVYGEVQKERKCHYMAIDLKSFYASCECRERGLDPMDAYLVVADGERTEKTICLAVSPALKAYGVPGRARLFEVVEKVRKINYQRSKLYGGQPLVGKSCFDSDCKAYPFLAVNYITAPPRMALYMAYSRRVYEVYLEFVSKEDIHVYSVDEVFMDLKPYERIYQKSSRALAEEICRRVYEEVGMIATVGLGENLYLAKVAMDIEAKHMQASKEGIRLAMLTEQSYRESLWQHKPLHDFWRIGRGIENRLAHYGIYTMGDIAMAALSGSKEKKNQALLYKLFGIQAELLIDHAFGYETCKIEDIKAFHSKSNSLHSGQVLPSPYGFSEGRMVAEEMAEDLALDLLKKGKDSAFVQLYLSFDEENGGESYEGNLVRNHYGKRVPKSVHGLYHFPKRSNQGRAFREAVLDIYDRIMDRRLRIRKLSISAEDVRDCEALPEGQLDLFQHFLTSAEKEQELTEKRQFLEKEEKARGAALAVMEKFGKNALLKGYQYLEGARGRERNRQIGGHSSGVSDMASIRRKEEATIEKNIVEEEDYER</sequence>
<dbReference type="AlphaFoldDB" id="A0A930DY26"/>
<dbReference type="GO" id="GO:0005829">
    <property type="term" value="C:cytosol"/>
    <property type="evidence" value="ECO:0007669"/>
    <property type="project" value="TreeGrafter"/>
</dbReference>
<evidence type="ECO:0000256" key="5">
    <source>
        <dbReference type="ARBA" id="ARBA00022932"/>
    </source>
</evidence>
<evidence type="ECO:0000256" key="3">
    <source>
        <dbReference type="ARBA" id="ARBA00022695"/>
    </source>
</evidence>
<keyword evidence="5" id="KW-0239">DNA-directed DNA polymerase</keyword>
<dbReference type="PROSITE" id="PS50173">
    <property type="entry name" value="UMUC"/>
    <property type="match status" value="1"/>
</dbReference>
<dbReference type="Proteomes" id="UP000780721">
    <property type="component" value="Unassembled WGS sequence"/>
</dbReference>
<evidence type="ECO:0000256" key="1">
    <source>
        <dbReference type="ARBA" id="ARBA00010945"/>
    </source>
</evidence>
<dbReference type="GO" id="GO:0003887">
    <property type="term" value="F:DNA-directed DNA polymerase activity"/>
    <property type="evidence" value="ECO:0007669"/>
    <property type="project" value="UniProtKB-KW"/>
</dbReference>
<dbReference type="GO" id="GO:0006281">
    <property type="term" value="P:DNA repair"/>
    <property type="evidence" value="ECO:0007669"/>
    <property type="project" value="InterPro"/>
</dbReference>
<evidence type="ECO:0000256" key="4">
    <source>
        <dbReference type="ARBA" id="ARBA00022763"/>
    </source>
</evidence>
<keyword evidence="4" id="KW-0227">DNA damage</keyword>
<keyword evidence="2" id="KW-0515">Mutator protein</keyword>
<name>A0A930DY26_9FIRM</name>
<dbReference type="PANTHER" id="PTHR11076">
    <property type="entry name" value="DNA REPAIR POLYMERASE UMUC / TRANSFERASE FAMILY MEMBER"/>
    <property type="match status" value="1"/>
</dbReference>
<dbReference type="SUPFAM" id="SSF56672">
    <property type="entry name" value="DNA/RNA polymerases"/>
    <property type="match status" value="1"/>
</dbReference>